<accession>A0ABN2KF84</accession>
<keyword evidence="1" id="KW-1133">Transmembrane helix</keyword>
<reference evidence="2 3" key="1">
    <citation type="journal article" date="2019" name="Int. J. Syst. Evol. Microbiol.">
        <title>The Global Catalogue of Microorganisms (GCM) 10K type strain sequencing project: providing services to taxonomists for standard genome sequencing and annotation.</title>
        <authorList>
            <consortium name="The Broad Institute Genomics Platform"/>
            <consortium name="The Broad Institute Genome Sequencing Center for Infectious Disease"/>
            <person name="Wu L."/>
            <person name="Ma J."/>
        </authorList>
    </citation>
    <scope>NUCLEOTIDE SEQUENCE [LARGE SCALE GENOMIC DNA]</scope>
    <source>
        <strain evidence="2 3">JCM 14319</strain>
    </source>
</reference>
<evidence type="ECO:0000313" key="3">
    <source>
        <dbReference type="Proteomes" id="UP001500506"/>
    </source>
</evidence>
<dbReference type="EMBL" id="BAAANH010000002">
    <property type="protein sequence ID" value="GAA1754640.1"/>
    <property type="molecule type" value="Genomic_DNA"/>
</dbReference>
<evidence type="ECO:0008006" key="4">
    <source>
        <dbReference type="Google" id="ProtNLM"/>
    </source>
</evidence>
<evidence type="ECO:0000256" key="1">
    <source>
        <dbReference type="SAM" id="Phobius"/>
    </source>
</evidence>
<keyword evidence="1" id="KW-0472">Membrane</keyword>
<gene>
    <name evidence="2" type="ORF">GCM10009747_10770</name>
</gene>
<proteinExistence type="predicted"/>
<keyword evidence="1" id="KW-0812">Transmembrane</keyword>
<protein>
    <recommendedName>
        <fullName evidence="4">DUF998 domain-containing protein</fullName>
    </recommendedName>
</protein>
<keyword evidence="3" id="KW-1185">Reference proteome</keyword>
<evidence type="ECO:0000313" key="2">
    <source>
        <dbReference type="EMBL" id="GAA1754640.1"/>
    </source>
</evidence>
<organism evidence="2 3">
    <name type="scientific">Agromyces humatus</name>
    <dbReference type="NCBI Taxonomy" id="279573"/>
    <lineage>
        <taxon>Bacteria</taxon>
        <taxon>Bacillati</taxon>
        <taxon>Actinomycetota</taxon>
        <taxon>Actinomycetes</taxon>
        <taxon>Micrococcales</taxon>
        <taxon>Microbacteriaceae</taxon>
        <taxon>Agromyces</taxon>
    </lineage>
</organism>
<feature type="transmembrane region" description="Helical" evidence="1">
    <location>
        <begin position="126"/>
        <end position="146"/>
    </location>
</feature>
<comment type="caution">
    <text evidence="2">The sequence shown here is derived from an EMBL/GenBank/DDBJ whole genome shotgun (WGS) entry which is preliminary data.</text>
</comment>
<dbReference type="Proteomes" id="UP001500506">
    <property type="component" value="Unassembled WGS sequence"/>
</dbReference>
<feature type="transmembrane region" description="Helical" evidence="1">
    <location>
        <begin position="97"/>
        <end position="114"/>
    </location>
</feature>
<feature type="transmembrane region" description="Helical" evidence="1">
    <location>
        <begin position="65"/>
        <end position="90"/>
    </location>
</feature>
<sequence>MREHPSRPWAVATALIAAAWAFFLLPPQQAVWSGADIPPWLGALDSQPVYDGIRLWLASMGLHDYYLVFGAAASVSFLLLWFATGPALIALGWSGRVLSLLLLVAAPLTLLSYLNHPTDAPLHLLWGAEGVALLAICLWAMVVALAAPRDVARVWERLLLAATLPIVVGATILFTYWPHGSLIGLGIEAAVLAAWAPRADVELRDATATPDGVRRAAGGP</sequence>
<dbReference type="RefSeq" id="WP_232497278.1">
    <property type="nucleotide sequence ID" value="NZ_BAAANH010000002.1"/>
</dbReference>
<name>A0ABN2KF84_9MICO</name>
<feature type="transmembrane region" description="Helical" evidence="1">
    <location>
        <begin position="158"/>
        <end position="177"/>
    </location>
</feature>